<reference evidence="3" key="1">
    <citation type="submission" date="2025-08" db="UniProtKB">
        <authorList>
            <consortium name="RefSeq"/>
        </authorList>
    </citation>
    <scope>IDENTIFICATION</scope>
</reference>
<gene>
    <name evidence="3" type="primary">LOC128198603</name>
</gene>
<feature type="compositionally biased region" description="Pro residues" evidence="1">
    <location>
        <begin position="72"/>
        <end position="85"/>
    </location>
</feature>
<keyword evidence="2" id="KW-1185">Reference proteome</keyword>
<feature type="compositionally biased region" description="Low complexity" evidence="1">
    <location>
        <begin position="86"/>
        <end position="121"/>
    </location>
</feature>
<dbReference type="Proteomes" id="UP001652582">
    <property type="component" value="Chromosome 12"/>
</dbReference>
<dbReference type="RefSeq" id="XP_052740783.1">
    <property type="nucleotide sequence ID" value="XM_052884823.1"/>
</dbReference>
<evidence type="ECO:0000313" key="2">
    <source>
        <dbReference type="Proteomes" id="UP001652582"/>
    </source>
</evidence>
<feature type="compositionally biased region" description="Low complexity" evidence="1">
    <location>
        <begin position="55"/>
        <end position="71"/>
    </location>
</feature>
<protein>
    <submittedName>
        <fullName evidence="3">Uncharacterized protein LOC128198603</fullName>
    </submittedName>
</protein>
<sequence length="152" mass="15376">MSQQPTSFTSCGGCAALGAELRRHSERIRRLEECVFSMGRHAAAIAEIKEERSRPSSPGSEPPAAGATPPATVGPPAAPTAPTPPISLSSPAALTASAAPAAPSSRASPPTLTAHATLTTPVSPPAPVTSGRCHGPRGPEGGKQEDDETEER</sequence>
<proteinExistence type="predicted"/>
<evidence type="ECO:0000256" key="1">
    <source>
        <dbReference type="SAM" id="MobiDB-lite"/>
    </source>
</evidence>
<feature type="region of interest" description="Disordered" evidence="1">
    <location>
        <begin position="46"/>
        <end position="152"/>
    </location>
</feature>
<organism evidence="2 3">
    <name type="scientific">Bicyclus anynana</name>
    <name type="common">Squinting bush brown butterfly</name>
    <dbReference type="NCBI Taxonomy" id="110368"/>
    <lineage>
        <taxon>Eukaryota</taxon>
        <taxon>Metazoa</taxon>
        <taxon>Ecdysozoa</taxon>
        <taxon>Arthropoda</taxon>
        <taxon>Hexapoda</taxon>
        <taxon>Insecta</taxon>
        <taxon>Pterygota</taxon>
        <taxon>Neoptera</taxon>
        <taxon>Endopterygota</taxon>
        <taxon>Lepidoptera</taxon>
        <taxon>Glossata</taxon>
        <taxon>Ditrysia</taxon>
        <taxon>Papilionoidea</taxon>
        <taxon>Nymphalidae</taxon>
        <taxon>Satyrinae</taxon>
        <taxon>Satyrini</taxon>
        <taxon>Mycalesina</taxon>
        <taxon>Bicyclus</taxon>
    </lineage>
</organism>
<evidence type="ECO:0000313" key="3">
    <source>
        <dbReference type="RefSeq" id="XP_052740783.1"/>
    </source>
</evidence>
<accession>A0ABM3LP09</accession>
<name>A0ABM3LP09_BICAN</name>
<dbReference type="GeneID" id="128198603"/>